<reference evidence="3" key="1">
    <citation type="submission" date="2023-07" db="EMBL/GenBank/DDBJ databases">
        <authorList>
            <person name="Aktuganov G."/>
            <person name="Boyko T."/>
            <person name="Delegan Y."/>
            <person name="Galimzianova N."/>
            <person name="Gilvanova E."/>
            <person name="Korobov V."/>
            <person name="Kuzmina L."/>
            <person name="Melentiev A."/>
            <person name="Milman P."/>
            <person name="Ryabova A."/>
            <person name="Stupak E."/>
            <person name="Yasakov T."/>
            <person name="Zharikova N."/>
            <person name="Zhurenko E."/>
        </authorList>
    </citation>
    <scope>NUCLEOTIDE SEQUENCE</scope>
    <source>
        <strain evidence="3">IB-739</strain>
    </source>
</reference>
<protein>
    <submittedName>
        <fullName evidence="3">Uncharacterized protein</fullName>
    </submittedName>
</protein>
<organism evidence="3 4">
    <name type="scientific">Paenibacillus ehimensis</name>
    <dbReference type="NCBI Taxonomy" id="79264"/>
    <lineage>
        <taxon>Bacteria</taxon>
        <taxon>Bacillati</taxon>
        <taxon>Bacillota</taxon>
        <taxon>Bacilli</taxon>
        <taxon>Bacillales</taxon>
        <taxon>Paenibacillaceae</taxon>
        <taxon>Paenibacillus</taxon>
    </lineage>
</organism>
<evidence type="ECO:0000313" key="4">
    <source>
        <dbReference type="Proteomes" id="UP001168883"/>
    </source>
</evidence>
<keyword evidence="4" id="KW-1185">Reference proteome</keyword>
<proteinExistence type="predicted"/>
<feature type="region of interest" description="Disordered" evidence="1">
    <location>
        <begin position="208"/>
        <end position="262"/>
    </location>
</feature>
<accession>A0ABT8V5Q5</accession>
<dbReference type="Proteomes" id="UP001168883">
    <property type="component" value="Unassembled WGS sequence"/>
</dbReference>
<comment type="caution">
    <text evidence="3">The sequence shown here is derived from an EMBL/GenBank/DDBJ whole genome shotgun (WGS) entry which is preliminary data.</text>
</comment>
<feature type="chain" id="PRO_5045055234" evidence="2">
    <location>
        <begin position="28"/>
        <end position="653"/>
    </location>
</feature>
<feature type="signal peptide" evidence="2">
    <location>
        <begin position="1"/>
        <end position="27"/>
    </location>
</feature>
<dbReference type="EMBL" id="JAUMKJ010000002">
    <property type="protein sequence ID" value="MDO3675802.1"/>
    <property type="molecule type" value="Genomic_DNA"/>
</dbReference>
<feature type="compositionally biased region" description="Low complexity" evidence="1">
    <location>
        <begin position="227"/>
        <end position="262"/>
    </location>
</feature>
<evidence type="ECO:0000256" key="1">
    <source>
        <dbReference type="SAM" id="MobiDB-lite"/>
    </source>
</evidence>
<dbReference type="RefSeq" id="WP_302877122.1">
    <property type="nucleotide sequence ID" value="NZ_JAUMKJ010000002.1"/>
</dbReference>
<keyword evidence="2" id="KW-0732">Signal</keyword>
<sequence>MKQPWKTALTFVIIGTTLLPANLPALAAEAPQATAAAPSNFGLTDSIRAAVKSVAVETTAGGTRIGASVRLYNGGTQKTRIPDHQLHVRTTDGIRYTLKPSTANKPALEPGEIGELVYMTVIEGTPTIKLSELSFVNVDEYVYPKKETNLLTIPLGAKQVWYASAAGTDKAAEPKGWGEAFTIPGLNSSLRYTPAAIKVQYPTGGASAGSSGAASTGAAAAGGAGETSGSTATPGAGGASAAPDGAAAAPGGSSGAPAGAATAAPNAAGAATGTGAAAATGPVALVTLLVENPGLGRETVPEFRIDGQSDHKTYTGARTELGTVTVEVGEKKYIHFAVPVENNVTLTSLFVTTTETFVSGGGQGAPATATGFDVGRVQIAVPSGAQTDTAPAISYRTGNPIVFDPLNKMIDANTEVALMEMHLHESDNGFHSVVAKFRITNKSDKPVPVPAFQTEIVGGDGAAYAGARQSGVTAALNPNMSYVVNYSFNVPKTEDGKQLTIKLLDTQSAAPYTSTIASLQTAASRETTGDTFAMYPFDLKIVDWTLSATTPGSIGGLIYSYKISFTLDVKQTDNVVVDQNFSRLYMELVDSQGRLLGTAEGSFTGPNKLATGKQILTFNAKSEQLENQFTIRVYEAFDTPSGLAKRYITTLKQ</sequence>
<name>A0ABT8V5Q5_9BACL</name>
<gene>
    <name evidence="3" type="ORF">Q3C12_02225</name>
</gene>
<evidence type="ECO:0000313" key="3">
    <source>
        <dbReference type="EMBL" id="MDO3675802.1"/>
    </source>
</evidence>
<feature type="compositionally biased region" description="Low complexity" evidence="1">
    <location>
        <begin position="208"/>
        <end position="219"/>
    </location>
</feature>
<evidence type="ECO:0000256" key="2">
    <source>
        <dbReference type="SAM" id="SignalP"/>
    </source>
</evidence>